<dbReference type="Proteomes" id="UP001139031">
    <property type="component" value="Unassembled WGS sequence"/>
</dbReference>
<comment type="caution">
    <text evidence="2">The sequence shown here is derived from an EMBL/GenBank/DDBJ whole genome shotgun (WGS) entry which is preliminary data.</text>
</comment>
<dbReference type="Gene3D" id="3.40.50.300">
    <property type="entry name" value="P-loop containing nucleotide triphosphate hydrolases"/>
    <property type="match status" value="1"/>
</dbReference>
<proteinExistence type="predicted"/>
<gene>
    <name evidence="2" type="ORF">K7C98_32310</name>
</gene>
<dbReference type="PANTHER" id="PTHR30121">
    <property type="entry name" value="UNCHARACTERIZED PROTEIN YJGR-RELATED"/>
    <property type="match status" value="1"/>
</dbReference>
<feature type="region of interest" description="Disordered" evidence="1">
    <location>
        <begin position="1348"/>
        <end position="1382"/>
    </location>
</feature>
<dbReference type="PANTHER" id="PTHR30121:SF6">
    <property type="entry name" value="SLR6007 PROTEIN"/>
    <property type="match status" value="1"/>
</dbReference>
<accession>A0ABS7U093</accession>
<sequence length="1819" mass="201377">MTDLKPIVPASADDHHDALAEQLAPRLREVLKQAGPGHRLRVTTLPEPVMTRLAIALKDARWRVCVLSEHPTAAHEATAATIIRFRDHSDVPVLVFFPPGPRTASEDSLDIATFTELSLASMAQHLADVLSERLAEPLRGNVREVAKHLAEVRQIRHPDEQVNYLLTVLKNGGTSEAAGAAVYLFGLVPDFELFTRGAGTTLNRVSRNQKACEKLADVNQSLQKRLRALNLKPDTLQQPLFHFFRLRHTEEPRVWGQVVACDPTARHLSFDRWEFADAETDGELRLILDPLNLPRQQADEVSGADRMPVLNVTGRDPLKVVFRSVPNPSQAPAWKSWRVQILAIGDGGATVAWESNSYPKPAGGRLAKVRRSIKTKDLESLDEGTYFLRVDAYDGDGALLTTPRRIDPKDDTSRAENESEPFLVVREDVVIDDPDVRTIFVPSLLAAWLRGALKALDGKSREPVPTRHDLKGSWNQPVGASVKGDVRFDLETDGFHGFAVVVPGLLRKVEVEFLCSPRALGVYQMVLGKARTPGDVELVRKEHANLDAIPGIDPFLAARDEVFRRIREQHLPPGAMPEERGARLGIVEVVDLVPHADAIRAYAEAFTDLVRGSIELEPVQRTALLRSIAWLDTVEIRWPAQPGDPGRGLLLAPTHPLRLLWHLRHTSECAAAIAAWDTRTHQVPEWRRFIEQIRDDLLPLNLPMAMFDRRGRAYTEALPITPFWGLYLPDRDHDGRHVDATAARDRALASMGVKARSVAVTTVNPDDVAARLFEFVIQHPYVEQLRLNVFNPGNGELIADVLRGVEALRRSAESPSSLRYAVHLFAPPSQLDTVGEAVEGLLDPERHVGEDDEFALYSGNHLHPKLLVARNDVADFVADHTRFPAHLSILVEQFTAQGRVGPLSHFRRGSYVGGLVQEPETVPLETPEGQPKQVTGWSKGVRPGTRTNPEPMERQLAEALAATHRLQAAVALGQPVDPGVAPVLALQLDAETQGLIRQVHDVSDRVITIDRHLGVDFFDTPSAGEEAGYLLDFAPEFLQEERQRIVLTTRNTAEIEGVLSPMLQGYGIHLRAGDEVMVLEGLRSLSGRLALRLEGSTTRAKEVVGLLFARWLMEEIGALENRIVIPLDAHRSWFQGPGPQRRADLLLVGFPGNGVIRMDVIEVKLRDDLPPAARGPLYRSMREQTDTTETRLRALFDPDLYSLPRADLALRAKELAGVLAFYVRRAVRYRLLAPSDGDAALSVVERLDDGYRLDVQRMGIVFERRGSGHHIDEDEPGFAVQRFGANKARKLFHMAMGRYSERASTRSDMESDAPLFTERGIVELAEAPGEDRLLDALRSAISVPLAGTTRLSPEAPRDAAGNRADASAPVPRPEPKGHPATPVADVRAELPHEEPIRSTRPVIPEGSQPVTGATPVVVPDVLIGSTEVTPQYGVLGRSGSQAVAIDLNGCNTISLFGVQGFGKSYTLGVIAEMASVVNPGVNVLPSPLATVIFHFHKSDSYEPEYVTAVEPNRKTSEVDRLLVEYGARPKGLGDVVLLAPEAKVERRRREYPGVRVEPIKFSSSELGAESWKFLMGAVGNSSLYVRQIVDIMQSYGNDLTLADLEKEIEESDFSKSDLRFANIRLRLARRFIDDSVRLRDLLRPGRTLIVDMRDEWMEKDQALGLFLVIMNTLAQAEENGTLFNKLMVFDEAHKYISESGLINEVVAMIREMRHWATSVVIASQDPLSVPRAIIELTSILVLHRMTSPQWLKHLRSAIVALDDVQDGAVTSLQPGEALVWAQRSTDKRFTLRPQKIAIRPRFTQHGGGTKTAVDGATTR</sequence>
<dbReference type="RefSeq" id="WP_224195675.1">
    <property type="nucleotide sequence ID" value="NZ_JAIRAU010000045.1"/>
</dbReference>
<evidence type="ECO:0000313" key="3">
    <source>
        <dbReference type="Proteomes" id="UP001139031"/>
    </source>
</evidence>
<dbReference type="InterPro" id="IPR051162">
    <property type="entry name" value="T4SS_component"/>
</dbReference>
<keyword evidence="3" id="KW-1185">Reference proteome</keyword>
<reference evidence="2" key="1">
    <citation type="submission" date="2021-08" db="EMBL/GenBank/DDBJ databases">
        <authorList>
            <person name="Stevens D.C."/>
        </authorList>
    </citation>
    <scope>NUCLEOTIDE SEQUENCE</scope>
    <source>
        <strain evidence="2">DSM 53165</strain>
    </source>
</reference>
<evidence type="ECO:0000313" key="2">
    <source>
        <dbReference type="EMBL" id="MBZ5713940.1"/>
    </source>
</evidence>
<dbReference type="EMBL" id="JAIRAU010000045">
    <property type="protein sequence ID" value="MBZ5713940.1"/>
    <property type="molecule type" value="Genomic_DNA"/>
</dbReference>
<evidence type="ECO:0008006" key="4">
    <source>
        <dbReference type="Google" id="ProtNLM"/>
    </source>
</evidence>
<evidence type="ECO:0000256" key="1">
    <source>
        <dbReference type="SAM" id="MobiDB-lite"/>
    </source>
</evidence>
<feature type="region of interest" description="Disordered" evidence="1">
    <location>
        <begin position="922"/>
        <end position="948"/>
    </location>
</feature>
<dbReference type="InterPro" id="IPR027417">
    <property type="entry name" value="P-loop_NTPase"/>
</dbReference>
<name>A0ABS7U093_9BACT</name>
<protein>
    <recommendedName>
        <fullName evidence="4">ATP-binding protein</fullName>
    </recommendedName>
</protein>
<organism evidence="2 3">
    <name type="scientific">Nannocystis pusilla</name>
    <dbReference type="NCBI Taxonomy" id="889268"/>
    <lineage>
        <taxon>Bacteria</taxon>
        <taxon>Pseudomonadati</taxon>
        <taxon>Myxococcota</taxon>
        <taxon>Polyangia</taxon>
        <taxon>Nannocystales</taxon>
        <taxon>Nannocystaceae</taxon>
        <taxon>Nannocystis</taxon>
    </lineage>
</organism>
<dbReference type="SUPFAM" id="SSF52540">
    <property type="entry name" value="P-loop containing nucleoside triphosphate hydrolases"/>
    <property type="match status" value="1"/>
</dbReference>